<dbReference type="NCBIfam" id="TIGR00196">
    <property type="entry name" value="yjeF_cterm"/>
    <property type="match status" value="1"/>
</dbReference>
<evidence type="ECO:0000256" key="9">
    <source>
        <dbReference type="ARBA" id="ARBA00022741"/>
    </source>
</evidence>
<evidence type="ECO:0000313" key="23">
    <source>
        <dbReference type="EMBL" id="OIR00909.1"/>
    </source>
</evidence>
<dbReference type="EMBL" id="MLJW01000090">
    <property type="protein sequence ID" value="OIR00909.1"/>
    <property type="molecule type" value="Genomic_DNA"/>
</dbReference>
<dbReference type="EC" id="4.2.1.136" evidence="7"/>
<dbReference type="HAMAP" id="MF_01966">
    <property type="entry name" value="NADHX_epimerase"/>
    <property type="match status" value="1"/>
</dbReference>
<comment type="function">
    <text evidence="17">Bifunctional enzyme that catalyzes the epimerization of the S- and R-forms of NAD(P)HX and the dehydration of the S-form of NAD(P)HX at the expense of ADP, which is converted to AMP. This allows the repair of both epimers of NAD(P)HX, a damaged form of NAD(P)H that is a result of enzymatic or heat-dependent hydration.</text>
</comment>
<comment type="catalytic activity">
    <reaction evidence="19">
        <text>(6S)-NADHX + ADP = AMP + phosphate + NADH + H(+)</text>
        <dbReference type="Rhea" id="RHEA:32223"/>
        <dbReference type="ChEBI" id="CHEBI:15378"/>
        <dbReference type="ChEBI" id="CHEBI:43474"/>
        <dbReference type="ChEBI" id="CHEBI:57945"/>
        <dbReference type="ChEBI" id="CHEBI:64074"/>
        <dbReference type="ChEBI" id="CHEBI:456215"/>
        <dbReference type="ChEBI" id="CHEBI:456216"/>
        <dbReference type="EC" id="4.2.1.136"/>
    </reaction>
</comment>
<keyword evidence="10" id="KW-0067">ATP-binding</keyword>
<dbReference type="Gene3D" id="3.40.1190.20">
    <property type="match status" value="1"/>
</dbReference>
<comment type="catalytic activity">
    <reaction evidence="20">
        <text>(6S)-NADPHX + ADP = AMP + phosphate + NADPH + H(+)</text>
        <dbReference type="Rhea" id="RHEA:32235"/>
        <dbReference type="ChEBI" id="CHEBI:15378"/>
        <dbReference type="ChEBI" id="CHEBI:43474"/>
        <dbReference type="ChEBI" id="CHEBI:57783"/>
        <dbReference type="ChEBI" id="CHEBI:64076"/>
        <dbReference type="ChEBI" id="CHEBI:456215"/>
        <dbReference type="ChEBI" id="CHEBI:456216"/>
        <dbReference type="EC" id="4.2.1.136"/>
    </reaction>
</comment>
<dbReference type="GO" id="GO:0046872">
    <property type="term" value="F:metal ion binding"/>
    <property type="evidence" value="ECO:0007669"/>
    <property type="project" value="UniProtKB-KW"/>
</dbReference>
<evidence type="ECO:0000256" key="5">
    <source>
        <dbReference type="ARBA" id="ARBA00009524"/>
    </source>
</evidence>
<proteinExistence type="inferred from homology"/>
<evidence type="ECO:0000256" key="10">
    <source>
        <dbReference type="ARBA" id="ARBA00022840"/>
    </source>
</evidence>
<comment type="caution">
    <text evidence="23">The sequence shown here is derived from an EMBL/GenBank/DDBJ whole genome shotgun (WGS) entry which is preliminary data.</text>
</comment>
<evidence type="ECO:0000256" key="20">
    <source>
        <dbReference type="ARBA" id="ARBA00049209"/>
    </source>
</evidence>
<name>A0A1J5S9L6_9ZZZZ</name>
<evidence type="ECO:0000256" key="12">
    <source>
        <dbReference type="ARBA" id="ARBA00022958"/>
    </source>
</evidence>
<dbReference type="HAMAP" id="MF_01965">
    <property type="entry name" value="NADHX_dehydratase"/>
    <property type="match status" value="1"/>
</dbReference>
<dbReference type="Pfam" id="PF01256">
    <property type="entry name" value="Carb_kinase"/>
    <property type="match status" value="1"/>
</dbReference>
<dbReference type="Pfam" id="PF03853">
    <property type="entry name" value="YjeF_N"/>
    <property type="match status" value="1"/>
</dbReference>
<evidence type="ECO:0000256" key="15">
    <source>
        <dbReference type="ARBA" id="ARBA00023239"/>
    </source>
</evidence>
<keyword evidence="9" id="KW-0547">Nucleotide-binding</keyword>
<comment type="similarity">
    <text evidence="4">In the N-terminal section; belongs to the NnrE/AIBP family.</text>
</comment>
<comment type="catalytic activity">
    <reaction evidence="1">
        <text>(6R)-NADHX = (6S)-NADHX</text>
        <dbReference type="Rhea" id="RHEA:32215"/>
        <dbReference type="ChEBI" id="CHEBI:64074"/>
        <dbReference type="ChEBI" id="CHEBI:64075"/>
        <dbReference type="EC" id="5.1.99.6"/>
    </reaction>
</comment>
<evidence type="ECO:0000256" key="1">
    <source>
        <dbReference type="ARBA" id="ARBA00000013"/>
    </source>
</evidence>
<dbReference type="SUPFAM" id="SSF53613">
    <property type="entry name" value="Ribokinase-like"/>
    <property type="match status" value="1"/>
</dbReference>
<evidence type="ECO:0000256" key="11">
    <source>
        <dbReference type="ARBA" id="ARBA00022857"/>
    </source>
</evidence>
<comment type="similarity">
    <text evidence="5">In the C-terminal section; belongs to the NnrD/CARKD family.</text>
</comment>
<evidence type="ECO:0000256" key="2">
    <source>
        <dbReference type="ARBA" id="ARBA00000909"/>
    </source>
</evidence>
<dbReference type="PIRSF" id="PIRSF017184">
    <property type="entry name" value="Nnr"/>
    <property type="match status" value="1"/>
</dbReference>
<dbReference type="InterPro" id="IPR004443">
    <property type="entry name" value="YjeF_N_dom"/>
</dbReference>
<dbReference type="NCBIfam" id="TIGR00197">
    <property type="entry name" value="yjeF_nterm"/>
    <property type="match status" value="1"/>
</dbReference>
<evidence type="ECO:0000256" key="13">
    <source>
        <dbReference type="ARBA" id="ARBA00023027"/>
    </source>
</evidence>
<sequence>MEPPTTILRSAALRLIEARQKDAIPSLMERAGTAAAALARELIKGSALPPLIAAGPGNNGGDALVVARLLRQAGLDPVVVAAFDTAKLPAAARAAQDAWIAAGGALHDDIPEARFSLAVDGLLGIGAVAAGKAARPLAGRLAQLVAKINELDCPVLALDLPSGLDADSGRVLGAAVCASHTASFIAAKPGLLTLEGPDHCGEISIHDLGLILDPDIDSGRTIAPALFSEQLRPRRRNSHKGSFGSVGVIGGAPGMVGAALLAARAALHLGAGRVYLGTLQEMSVDPLQPELMFGTPEQVLALAGCLAVGPGLGQSAAAAELVRLAIAAPLPLLLDADALNLLAAHPALARALAKRDAATLLTPHPAEAARLMGGTIDALQEDRVGAAQDLARRLNAGVVLKGCGSVIAFADGRWFINTSGNPGLASAGSGDVLTGMTAALLAQGWPADRALLAAVHLHGLAAEAGAAAGAGPIGFSAGELPAHARRLLNGWSHA</sequence>
<evidence type="ECO:0000259" key="22">
    <source>
        <dbReference type="PROSITE" id="PS51385"/>
    </source>
</evidence>
<keyword evidence="11" id="KW-0521">NADP</keyword>
<evidence type="ECO:0000259" key="21">
    <source>
        <dbReference type="PROSITE" id="PS51383"/>
    </source>
</evidence>
<evidence type="ECO:0000256" key="6">
    <source>
        <dbReference type="ARBA" id="ARBA00012228"/>
    </source>
</evidence>
<accession>A0A1J5S9L6</accession>
<dbReference type="GO" id="GO:0110051">
    <property type="term" value="P:metabolite repair"/>
    <property type="evidence" value="ECO:0007669"/>
    <property type="project" value="TreeGrafter"/>
</dbReference>
<organism evidence="23">
    <name type="scientific">mine drainage metagenome</name>
    <dbReference type="NCBI Taxonomy" id="410659"/>
    <lineage>
        <taxon>unclassified sequences</taxon>
        <taxon>metagenomes</taxon>
        <taxon>ecological metagenomes</taxon>
    </lineage>
</organism>
<evidence type="ECO:0000256" key="4">
    <source>
        <dbReference type="ARBA" id="ARBA00006001"/>
    </source>
</evidence>
<keyword evidence="15" id="KW-0456">Lyase</keyword>
<dbReference type="Gene3D" id="3.40.50.10260">
    <property type="entry name" value="YjeF N-terminal domain"/>
    <property type="match status" value="1"/>
</dbReference>
<evidence type="ECO:0000256" key="19">
    <source>
        <dbReference type="ARBA" id="ARBA00048238"/>
    </source>
</evidence>
<dbReference type="GO" id="GO:0052855">
    <property type="term" value="F:ADP-dependent NAD(P)H-hydrate dehydratase activity"/>
    <property type="evidence" value="ECO:0007669"/>
    <property type="project" value="UniProtKB-EC"/>
</dbReference>
<evidence type="ECO:0000256" key="18">
    <source>
        <dbReference type="ARBA" id="ARBA00032624"/>
    </source>
</evidence>
<dbReference type="InterPro" id="IPR000631">
    <property type="entry name" value="CARKD"/>
</dbReference>
<reference evidence="23" key="1">
    <citation type="submission" date="2016-10" db="EMBL/GenBank/DDBJ databases">
        <title>Sequence of Gallionella enrichment culture.</title>
        <authorList>
            <person name="Poehlein A."/>
            <person name="Muehling M."/>
            <person name="Daniel R."/>
        </authorList>
    </citation>
    <scope>NUCLEOTIDE SEQUENCE</scope>
</reference>
<dbReference type="InterPro" id="IPR029056">
    <property type="entry name" value="Ribokinase-like"/>
</dbReference>
<feature type="domain" description="YjeF C-terminal" evidence="21">
    <location>
        <begin position="223"/>
        <end position="491"/>
    </location>
</feature>
<evidence type="ECO:0000256" key="3">
    <source>
        <dbReference type="ARBA" id="ARBA00001958"/>
    </source>
</evidence>
<gene>
    <name evidence="23" type="primary">nnr_7</name>
    <name evidence="23" type="ORF">GALL_170490</name>
</gene>
<dbReference type="GO" id="GO:0005524">
    <property type="term" value="F:ATP binding"/>
    <property type="evidence" value="ECO:0007669"/>
    <property type="project" value="UniProtKB-KW"/>
</dbReference>
<keyword evidence="16" id="KW-0511">Multifunctional enzyme</keyword>
<dbReference type="PROSITE" id="PS51385">
    <property type="entry name" value="YJEF_N"/>
    <property type="match status" value="1"/>
</dbReference>
<dbReference type="PANTHER" id="PTHR12592">
    <property type="entry name" value="ATP-DEPENDENT (S)-NAD(P)H-HYDRATE DEHYDRATASE FAMILY MEMBER"/>
    <property type="match status" value="1"/>
</dbReference>
<dbReference type="SUPFAM" id="SSF64153">
    <property type="entry name" value="YjeF N-terminal domain-like"/>
    <property type="match status" value="1"/>
</dbReference>
<evidence type="ECO:0000256" key="7">
    <source>
        <dbReference type="ARBA" id="ARBA00013129"/>
    </source>
</evidence>
<dbReference type="PANTHER" id="PTHR12592:SF0">
    <property type="entry name" value="ATP-DEPENDENT (S)-NAD(P)H-HYDRATE DEHYDRATASE"/>
    <property type="match status" value="1"/>
</dbReference>
<protein>
    <recommendedName>
        <fullName evidence="18">Nicotinamide nucleotide repair protein</fullName>
        <ecNumber evidence="7">4.2.1.136</ecNumber>
        <ecNumber evidence="6">5.1.99.6</ecNumber>
    </recommendedName>
</protein>
<dbReference type="CDD" id="cd01171">
    <property type="entry name" value="YXKO-related"/>
    <property type="match status" value="1"/>
</dbReference>
<keyword evidence="12" id="KW-0630">Potassium</keyword>
<evidence type="ECO:0000256" key="8">
    <source>
        <dbReference type="ARBA" id="ARBA00022723"/>
    </source>
</evidence>
<keyword evidence="13" id="KW-0520">NAD</keyword>
<evidence type="ECO:0000256" key="14">
    <source>
        <dbReference type="ARBA" id="ARBA00023235"/>
    </source>
</evidence>
<dbReference type="GO" id="GO:0052856">
    <property type="term" value="F:NAD(P)HX epimerase activity"/>
    <property type="evidence" value="ECO:0007669"/>
    <property type="project" value="UniProtKB-EC"/>
</dbReference>
<keyword evidence="8" id="KW-0479">Metal-binding</keyword>
<dbReference type="InterPro" id="IPR036652">
    <property type="entry name" value="YjeF_N_dom_sf"/>
</dbReference>
<keyword evidence="14" id="KW-0413">Isomerase</keyword>
<comment type="catalytic activity">
    <reaction evidence="2">
        <text>(6R)-NADPHX = (6S)-NADPHX</text>
        <dbReference type="Rhea" id="RHEA:32227"/>
        <dbReference type="ChEBI" id="CHEBI:64076"/>
        <dbReference type="ChEBI" id="CHEBI:64077"/>
        <dbReference type="EC" id="5.1.99.6"/>
    </reaction>
</comment>
<dbReference type="InterPro" id="IPR030677">
    <property type="entry name" value="Nnr"/>
</dbReference>
<comment type="cofactor">
    <cofactor evidence="3">
        <name>K(+)</name>
        <dbReference type="ChEBI" id="CHEBI:29103"/>
    </cofactor>
</comment>
<evidence type="ECO:0000256" key="17">
    <source>
        <dbReference type="ARBA" id="ARBA00025153"/>
    </source>
</evidence>
<dbReference type="EC" id="5.1.99.6" evidence="6"/>
<feature type="domain" description="YjeF N-terminal" evidence="22">
    <location>
        <begin position="8"/>
        <end position="216"/>
    </location>
</feature>
<evidence type="ECO:0000256" key="16">
    <source>
        <dbReference type="ARBA" id="ARBA00023268"/>
    </source>
</evidence>
<dbReference type="AlphaFoldDB" id="A0A1J5S9L6"/>
<dbReference type="PROSITE" id="PS51383">
    <property type="entry name" value="YJEF_C_3"/>
    <property type="match status" value="1"/>
</dbReference>